<dbReference type="EMBL" id="MU266668">
    <property type="protein sequence ID" value="KAH7919357.1"/>
    <property type="molecule type" value="Genomic_DNA"/>
</dbReference>
<organism evidence="1 2">
    <name type="scientific">Leucogyrophana mollusca</name>
    <dbReference type="NCBI Taxonomy" id="85980"/>
    <lineage>
        <taxon>Eukaryota</taxon>
        <taxon>Fungi</taxon>
        <taxon>Dikarya</taxon>
        <taxon>Basidiomycota</taxon>
        <taxon>Agaricomycotina</taxon>
        <taxon>Agaricomycetes</taxon>
        <taxon>Agaricomycetidae</taxon>
        <taxon>Boletales</taxon>
        <taxon>Boletales incertae sedis</taxon>
        <taxon>Leucogyrophana</taxon>
    </lineage>
</organism>
<reference evidence="1" key="1">
    <citation type="journal article" date="2021" name="New Phytol.">
        <title>Evolutionary innovations through gain and loss of genes in the ectomycorrhizal Boletales.</title>
        <authorList>
            <person name="Wu G."/>
            <person name="Miyauchi S."/>
            <person name="Morin E."/>
            <person name="Kuo A."/>
            <person name="Drula E."/>
            <person name="Varga T."/>
            <person name="Kohler A."/>
            <person name="Feng B."/>
            <person name="Cao Y."/>
            <person name="Lipzen A."/>
            <person name="Daum C."/>
            <person name="Hundley H."/>
            <person name="Pangilinan J."/>
            <person name="Johnson J."/>
            <person name="Barry K."/>
            <person name="LaButti K."/>
            <person name="Ng V."/>
            <person name="Ahrendt S."/>
            <person name="Min B."/>
            <person name="Choi I.G."/>
            <person name="Park H."/>
            <person name="Plett J.M."/>
            <person name="Magnuson J."/>
            <person name="Spatafora J.W."/>
            <person name="Nagy L.G."/>
            <person name="Henrissat B."/>
            <person name="Grigoriev I.V."/>
            <person name="Yang Z.L."/>
            <person name="Xu J."/>
            <person name="Martin F.M."/>
        </authorList>
    </citation>
    <scope>NUCLEOTIDE SEQUENCE</scope>
    <source>
        <strain evidence="1">KUC20120723A-06</strain>
    </source>
</reference>
<gene>
    <name evidence="1" type="ORF">BV22DRAFT_1040974</name>
</gene>
<accession>A0ACB8B107</accession>
<dbReference type="Proteomes" id="UP000790709">
    <property type="component" value="Unassembled WGS sequence"/>
</dbReference>
<proteinExistence type="predicted"/>
<keyword evidence="2" id="KW-1185">Reference proteome</keyword>
<comment type="caution">
    <text evidence="1">The sequence shown here is derived from an EMBL/GenBank/DDBJ whole genome shotgun (WGS) entry which is preliminary data.</text>
</comment>
<protein>
    <submittedName>
        <fullName evidence="1">Uncharacterized protein</fullName>
    </submittedName>
</protein>
<evidence type="ECO:0000313" key="2">
    <source>
        <dbReference type="Proteomes" id="UP000790709"/>
    </source>
</evidence>
<evidence type="ECO:0000313" key="1">
    <source>
        <dbReference type="EMBL" id="KAH7919357.1"/>
    </source>
</evidence>
<name>A0ACB8B107_9AGAM</name>
<sequence length="331" mass="36156">MRAKFSALLLPAIFVLLTSAQLFPDPATYVLKDKFVGRDFLNGFNWETFDDPTHGRVNYVDKNTALQRGLTSASDTKFFMRADNKTMVAPGARGRDSVRITSYQAYGDGIYILDLSHMPEGCSTWPAWWSTSQQGPWPQGGEIDIIEGVNIGATNLASLHTTPGCSMPPYRLQAGTAVSASCDTSVNSNQGCGTSLRYGTYGTSFNVAGGGYFAMRRARDHGISVWYIKRDPFLLPDGPDPDFLISRIPDASFPTGNNCNYQDHFNDHNVIFDLTFCGDWAGSVWGTSSCANAAPTCTAFVDNNPSAFSNAYWEINSLKIYTPVGPPLITP</sequence>